<dbReference type="EMBL" id="LUCM01000727">
    <property type="protein sequence ID" value="KAA0200119.1"/>
    <property type="molecule type" value="Genomic_DNA"/>
</dbReference>
<sequence>MDHLGVRLRRRQIESLSCSSDDHPPSSAGFILFNRSSLSNLLDPEGDKAASIASFTVLKLDTMAPVLLDPNLSESSDSARPFFSLTAPLTTNSRHAQLPCPLLALDPFPVHLTRRSRD</sequence>
<dbReference type="Proteomes" id="UP000728185">
    <property type="component" value="Unassembled WGS sequence"/>
</dbReference>
<name>A0A8E0SA06_9TREM</name>
<protein>
    <submittedName>
        <fullName evidence="1">Uncharacterized protein</fullName>
    </submittedName>
</protein>
<evidence type="ECO:0000313" key="2">
    <source>
        <dbReference type="Proteomes" id="UP000728185"/>
    </source>
</evidence>
<dbReference type="AlphaFoldDB" id="A0A8E0SA06"/>
<gene>
    <name evidence="1" type="ORF">FBUS_03328</name>
</gene>
<keyword evidence="2" id="KW-1185">Reference proteome</keyword>
<accession>A0A8E0SA06</accession>
<reference evidence="1" key="1">
    <citation type="submission" date="2019-05" db="EMBL/GenBank/DDBJ databases">
        <title>Annotation for the trematode Fasciolopsis buski.</title>
        <authorList>
            <person name="Choi Y.-J."/>
        </authorList>
    </citation>
    <scope>NUCLEOTIDE SEQUENCE</scope>
    <source>
        <strain evidence="1">HT</strain>
        <tissue evidence="1">Whole worm</tissue>
    </source>
</reference>
<evidence type="ECO:0000313" key="1">
    <source>
        <dbReference type="EMBL" id="KAA0200119.1"/>
    </source>
</evidence>
<comment type="caution">
    <text evidence="1">The sequence shown here is derived from an EMBL/GenBank/DDBJ whole genome shotgun (WGS) entry which is preliminary data.</text>
</comment>
<organism evidence="1 2">
    <name type="scientific">Fasciolopsis buskii</name>
    <dbReference type="NCBI Taxonomy" id="27845"/>
    <lineage>
        <taxon>Eukaryota</taxon>
        <taxon>Metazoa</taxon>
        <taxon>Spiralia</taxon>
        <taxon>Lophotrochozoa</taxon>
        <taxon>Platyhelminthes</taxon>
        <taxon>Trematoda</taxon>
        <taxon>Digenea</taxon>
        <taxon>Plagiorchiida</taxon>
        <taxon>Echinostomata</taxon>
        <taxon>Echinostomatoidea</taxon>
        <taxon>Fasciolidae</taxon>
        <taxon>Fasciolopsis</taxon>
    </lineage>
</organism>
<proteinExistence type="predicted"/>